<sequence length="1218" mass="136396">MAGRALSGVDIGTSHIRAAVYRETDQGSCKVDPIPDEDGNSYLSSYLTFSGQTIARLFGERAKKTAAKNAGRTVYGAKRFIGHPVPSKELEVFAFKLINDPRGRGSPSLVRNAVAYLGPYELSALINVPSRFTQEQRRMVQDAAEVAGFGIIGLVPTTYGILATRTIEQLRQPKENWTKILAIDIGAGFLNISIASMVQGAFHMDVTESDRLGGNDFDNLLWHHLEAQAKQQGMNIYAGRGKRRARQRLLSACESAKIQLSDISQTEVFIEDFWDGQDFRAILTRQEFESICMKCFWSITDAIERALASAKLRGKHIDEDARGFLPGVPTIQYLNQQETEVNGMAYMAPLLFDDPKRNPRRMPHTLTATVVTPWSIGIGTGDGIITKVLPRYSKLPAEKSIIITWDAQKKCPQTVKSRSSQPATPASRRTPGPAPVHVFEGDEQGTMENAWLGTVDIESLLPDIIKPNFKIQVTMKLKRFHPTIHFREGVSGKTVYRELDQMGRLQRYQIANMIANEQRHHFIDVAEVDRVRVRTSLGELIDKLQHRVRNMSSPPPDGILVRIDSMRAWLDSRQLAPVESYKTRQRELAEISQAIDRVVNPRSGVPLSTNDVEFNNQPLAPKWSPNDTSRKGPLPAMYEYALNTDEVIEGSVIYGRRPEGRVCTPPMRFSLDQAIRPQAIPSTESSDSLDEEAIRARREASVEFQSIHSQVKSAQTDVSNLSRPQGASIAVTGHAESSVASSVSTPSDVSLSTQSGLTSSIQRITATMSSVSLDFNARLPKPYQIPSTPYSDMDFERISAYLRTQNHEDWSIVPRLFTVLTLIDRSDALSIFIQNGMDDMWFPFEMGTLPPSLQSSTKSRFLEIQEVVYGESKAHQLESGAKRHALFGKDDYIPFVSKKKLGRGAHGTVDKVISTISYKEYARKLFRKPKVGKNNFANFKTELDILKKVRHRHCVSLVSTYADVKYFAMILSPVGDCNLNEFYSEVRRDEEKLSMLRSFYGCLARAVQYLHDKQIRHRDIKPQNVIVRDDQVYLADFGIAHSWEGLTGSTTTADSGRTQIYAAPEVVRVEPRNESADVWALGCVFFEMATVLKGETVADLQEKHFLPRSESRCFCHNVAHLDSWAEALVDKGLPEDDLAFGWARRMLQDRPGERPDARSLCNLIAKESASCSLMFCGTCCGDGFETVTVTDQGEDQDTMWDFESHGVKTMYCFLFSGN</sequence>
<dbReference type="PRINTS" id="PR00301">
    <property type="entry name" value="HEATSHOCK70"/>
</dbReference>
<proteinExistence type="predicted"/>
<evidence type="ECO:0000256" key="1">
    <source>
        <dbReference type="ARBA" id="ARBA00022741"/>
    </source>
</evidence>
<organism evidence="5 6">
    <name type="scientific">Apiospora hydei</name>
    <dbReference type="NCBI Taxonomy" id="1337664"/>
    <lineage>
        <taxon>Eukaryota</taxon>
        <taxon>Fungi</taxon>
        <taxon>Dikarya</taxon>
        <taxon>Ascomycota</taxon>
        <taxon>Pezizomycotina</taxon>
        <taxon>Sordariomycetes</taxon>
        <taxon>Xylariomycetidae</taxon>
        <taxon>Amphisphaeriales</taxon>
        <taxon>Apiosporaceae</taxon>
        <taxon>Apiospora</taxon>
    </lineage>
</organism>
<dbReference type="InterPro" id="IPR011009">
    <property type="entry name" value="Kinase-like_dom_sf"/>
</dbReference>
<dbReference type="InterPro" id="IPR000719">
    <property type="entry name" value="Prot_kinase_dom"/>
</dbReference>
<dbReference type="SUPFAM" id="SSF100920">
    <property type="entry name" value="Heat shock protein 70kD (HSP70), peptide-binding domain"/>
    <property type="match status" value="1"/>
</dbReference>
<dbReference type="GeneID" id="92047335"/>
<dbReference type="SMART" id="SM00220">
    <property type="entry name" value="S_TKc"/>
    <property type="match status" value="1"/>
</dbReference>
<evidence type="ECO:0000256" key="3">
    <source>
        <dbReference type="SAM" id="MobiDB-lite"/>
    </source>
</evidence>
<dbReference type="Pfam" id="PF00012">
    <property type="entry name" value="HSP70"/>
    <property type="match status" value="2"/>
</dbReference>
<dbReference type="EMBL" id="JAQQWN010000007">
    <property type="protein sequence ID" value="KAK8075297.1"/>
    <property type="molecule type" value="Genomic_DNA"/>
</dbReference>
<feature type="compositionally biased region" description="Polar residues" evidence="3">
    <location>
        <begin position="713"/>
        <end position="725"/>
    </location>
</feature>
<name>A0ABR1VVS3_9PEZI</name>
<evidence type="ECO:0000313" key="6">
    <source>
        <dbReference type="Proteomes" id="UP001433268"/>
    </source>
</evidence>
<feature type="domain" description="Protein kinase" evidence="4">
    <location>
        <begin position="895"/>
        <end position="1175"/>
    </location>
</feature>
<reference evidence="5 6" key="1">
    <citation type="submission" date="2023-01" db="EMBL/GenBank/DDBJ databases">
        <title>Analysis of 21 Apiospora genomes using comparative genomics revels a genus with tremendous synthesis potential of carbohydrate active enzymes and secondary metabolites.</title>
        <authorList>
            <person name="Sorensen T."/>
        </authorList>
    </citation>
    <scope>NUCLEOTIDE SEQUENCE [LARGE SCALE GENOMIC DNA]</scope>
    <source>
        <strain evidence="5 6">CBS 114990</strain>
    </source>
</reference>
<dbReference type="CDD" id="cd00180">
    <property type="entry name" value="PKc"/>
    <property type="match status" value="1"/>
</dbReference>
<dbReference type="Pfam" id="PF00069">
    <property type="entry name" value="Pkinase"/>
    <property type="match status" value="1"/>
</dbReference>
<dbReference type="InterPro" id="IPR029047">
    <property type="entry name" value="HSP70_peptide-bd_sf"/>
</dbReference>
<dbReference type="InterPro" id="IPR013126">
    <property type="entry name" value="Hsp_70_fam"/>
</dbReference>
<dbReference type="Proteomes" id="UP001433268">
    <property type="component" value="Unassembled WGS sequence"/>
</dbReference>
<dbReference type="SUPFAM" id="SSF56112">
    <property type="entry name" value="Protein kinase-like (PK-like)"/>
    <property type="match status" value="1"/>
</dbReference>
<dbReference type="Gene3D" id="3.30.420.40">
    <property type="match status" value="3"/>
</dbReference>
<accession>A0ABR1VVS3</accession>
<dbReference type="Gene3D" id="3.30.200.20">
    <property type="entry name" value="Phosphorylase Kinase, domain 1"/>
    <property type="match status" value="1"/>
</dbReference>
<dbReference type="PROSITE" id="PS00108">
    <property type="entry name" value="PROTEIN_KINASE_ST"/>
    <property type="match status" value="1"/>
</dbReference>
<gene>
    <name evidence="5" type="ORF">PG997_009960</name>
</gene>
<comment type="caution">
    <text evidence="5">The sequence shown here is derived from an EMBL/GenBank/DDBJ whole genome shotgun (WGS) entry which is preliminary data.</text>
</comment>
<dbReference type="InterPro" id="IPR043129">
    <property type="entry name" value="ATPase_NBD"/>
</dbReference>
<keyword evidence="1" id="KW-0547">Nucleotide-binding</keyword>
<evidence type="ECO:0000259" key="4">
    <source>
        <dbReference type="PROSITE" id="PS50011"/>
    </source>
</evidence>
<feature type="compositionally biased region" description="Polar residues" evidence="3">
    <location>
        <begin position="414"/>
        <end position="424"/>
    </location>
</feature>
<dbReference type="Gene3D" id="1.10.510.10">
    <property type="entry name" value="Transferase(Phosphotransferase) domain 1"/>
    <property type="match status" value="1"/>
</dbReference>
<evidence type="ECO:0000256" key="2">
    <source>
        <dbReference type="ARBA" id="ARBA00022840"/>
    </source>
</evidence>
<feature type="region of interest" description="Disordered" evidence="3">
    <location>
        <begin position="713"/>
        <end position="733"/>
    </location>
</feature>
<keyword evidence="6" id="KW-1185">Reference proteome</keyword>
<keyword evidence="2" id="KW-0067">ATP-binding</keyword>
<protein>
    <submittedName>
        <fullName evidence="5">Kinase-like protein</fullName>
    </submittedName>
</protein>
<dbReference type="RefSeq" id="XP_066666237.1">
    <property type="nucleotide sequence ID" value="XM_066814275.1"/>
</dbReference>
<dbReference type="Gene3D" id="3.90.640.10">
    <property type="entry name" value="Actin, Chain A, domain 4"/>
    <property type="match status" value="1"/>
</dbReference>
<dbReference type="PROSITE" id="PS50011">
    <property type="entry name" value="PROTEIN_KINASE_DOM"/>
    <property type="match status" value="1"/>
</dbReference>
<dbReference type="Gene3D" id="2.60.34.10">
    <property type="entry name" value="Substrate Binding Domain Of DNAk, Chain A, domain 1"/>
    <property type="match status" value="1"/>
</dbReference>
<evidence type="ECO:0000313" key="5">
    <source>
        <dbReference type="EMBL" id="KAK8075297.1"/>
    </source>
</evidence>
<dbReference type="PANTHER" id="PTHR19375">
    <property type="entry name" value="HEAT SHOCK PROTEIN 70KDA"/>
    <property type="match status" value="1"/>
</dbReference>
<feature type="region of interest" description="Disordered" evidence="3">
    <location>
        <begin position="413"/>
        <end position="435"/>
    </location>
</feature>
<dbReference type="SUPFAM" id="SSF53067">
    <property type="entry name" value="Actin-like ATPase domain"/>
    <property type="match status" value="2"/>
</dbReference>
<dbReference type="InterPro" id="IPR008271">
    <property type="entry name" value="Ser/Thr_kinase_AS"/>
</dbReference>